<evidence type="ECO:0000313" key="3">
    <source>
        <dbReference type="Proteomes" id="UP000827768"/>
    </source>
</evidence>
<dbReference type="EMBL" id="OK040790">
    <property type="protein sequence ID" value="UDL16091.1"/>
    <property type="molecule type" value="Genomic_DNA"/>
</dbReference>
<evidence type="ECO:0000313" key="2">
    <source>
        <dbReference type="EMBL" id="UDL16091.1"/>
    </source>
</evidence>
<dbReference type="InterPro" id="IPR046053">
    <property type="entry name" value="DUF6011"/>
</dbReference>
<reference evidence="1" key="1">
    <citation type="submission" date="2021-09" db="EMBL/GenBank/DDBJ databases">
        <authorList>
            <person name="Andersen S.H."/>
            <person name="Beall E.A."/>
            <person name="Cappelle B."/>
            <person name="Falteisek K.J."/>
            <person name="Fenske B.A."/>
            <person name="Gansluckner N.W."/>
            <person name="Gilbertson S.M."/>
            <person name="Krings K.J."/>
            <person name="Mobeck M."/>
            <person name="Odeku J.O."/>
            <person name="Poncelet M.E."/>
            <person name="Rohr J.R."/>
            <person name="Rolands L."/>
            <person name="Whipple C.D."/>
            <person name="Whipple E.M."/>
            <person name="Spring A.M."/>
            <person name="Klyczek K."/>
            <person name="Garlena R.A."/>
            <person name="Russell D.A."/>
            <person name="Pope W.H."/>
            <person name="Jacobs-Sera D."/>
            <person name="Hatfull G.F."/>
        </authorList>
    </citation>
    <scope>NUCLEOTIDE SEQUENCE</scope>
</reference>
<keyword evidence="3" id="KW-1185">Reference proteome</keyword>
<dbReference type="Pfam" id="PF19474">
    <property type="entry name" value="DUF6011"/>
    <property type="match status" value="1"/>
</dbReference>
<sequence length="192" mass="22117">MTNLASTKQLGFITSLLEERDVPQVRADLIRVMAQREDFTSTQASNVITTLLTSPRKPKAQEEPVWERMRREEQEAFQDVENSYYAVPTSGLQPLRYFSNARGDLQFFRVYTYKGRRYLRKLTGAPGDFRTTRLPHADQIPVLGLIAGHHVMFAQKFGEVFQRCGRCAAPLTDQRSRELHLGPDCRKIWKLA</sequence>
<accession>A0AAE8Y8C3</accession>
<proteinExistence type="predicted"/>
<name>A0AAE8Y8C3_9CAUD</name>
<dbReference type="RefSeq" id="YP_010755071.1">
    <property type="nucleotide sequence ID" value="NC_073468.1"/>
</dbReference>
<gene>
    <name evidence="1" type="primary">40</name>
    <name evidence="2" type="synonym">341</name>
    <name evidence="2" type="ORF">SEA_PUMPERNICKEL_341</name>
    <name evidence="1" type="ORF">SEA_PUMPERNICKEL_40</name>
</gene>
<organism evidence="1 3">
    <name type="scientific">Microbacterium phage Pumpernickel</name>
    <dbReference type="NCBI Taxonomy" id="2885983"/>
    <lineage>
        <taxon>Viruses</taxon>
        <taxon>Duplodnaviria</taxon>
        <taxon>Heunggongvirae</taxon>
        <taxon>Uroviricota</taxon>
        <taxon>Caudoviricetes</taxon>
        <taxon>Pumpernickelvirus</taxon>
        <taxon>Pumpernickelvirus pumpernickel</taxon>
    </lineage>
</organism>
<dbReference type="EMBL" id="OK040790">
    <property type="protein sequence ID" value="UDL15831.1"/>
    <property type="molecule type" value="Genomic_DNA"/>
</dbReference>
<dbReference type="KEGG" id="vg:80019680"/>
<evidence type="ECO:0000313" key="1">
    <source>
        <dbReference type="EMBL" id="UDL15831.1"/>
    </source>
</evidence>
<dbReference type="GeneID" id="80019680"/>
<dbReference type="Proteomes" id="UP000827768">
    <property type="component" value="Segment"/>
</dbReference>
<protein>
    <submittedName>
        <fullName evidence="1">Uncharacterized protein</fullName>
    </submittedName>
</protein>